<gene>
    <name evidence="12" type="ORF">MARGE09_P2453</name>
</gene>
<dbReference type="EMBL" id="AP023086">
    <property type="protein sequence ID" value="BCD98252.1"/>
    <property type="molecule type" value="Genomic_DNA"/>
</dbReference>
<keyword evidence="3" id="KW-0808">Transferase</keyword>
<dbReference type="Proteomes" id="UP001320119">
    <property type="component" value="Chromosome"/>
</dbReference>
<keyword evidence="2" id="KW-0444">Lipid biosynthesis</keyword>
<dbReference type="SUPFAM" id="SSF69593">
    <property type="entry name" value="Glycerol-3-phosphate (1)-acyltransferase"/>
    <property type="match status" value="1"/>
</dbReference>
<reference evidence="12 13" key="1">
    <citation type="journal article" date="2022" name="IScience">
        <title>An ultrasensitive nanofiber-based assay for enzymatic hydrolysis and deep-sea microbial degradation of cellulose.</title>
        <authorList>
            <person name="Tsudome M."/>
            <person name="Tachioka M."/>
            <person name="Miyazaki M."/>
            <person name="Uchimura K."/>
            <person name="Tsuda M."/>
            <person name="Takaki Y."/>
            <person name="Deguchi S."/>
        </authorList>
    </citation>
    <scope>NUCLEOTIDE SEQUENCE [LARGE SCALE GENOMIC DNA]</scope>
    <source>
        <strain evidence="12 13">GE09</strain>
    </source>
</reference>
<dbReference type="KEGG" id="marq:MARGE09_P2453"/>
<dbReference type="InterPro" id="IPR002123">
    <property type="entry name" value="Plipid/glycerol_acylTrfase"/>
</dbReference>
<evidence type="ECO:0000256" key="5">
    <source>
        <dbReference type="ARBA" id="ARBA00023315"/>
    </source>
</evidence>
<dbReference type="InterPro" id="IPR016181">
    <property type="entry name" value="Acyl_CoA_acyltransferase"/>
</dbReference>
<comment type="pathway">
    <text evidence="1">Lipid metabolism.</text>
</comment>
<comment type="similarity">
    <text evidence="6">Belongs to the acetyltransferase family. OlsB subfamily.</text>
</comment>
<evidence type="ECO:0000256" key="4">
    <source>
        <dbReference type="ARBA" id="ARBA00023098"/>
    </source>
</evidence>
<proteinExistence type="inferred from homology"/>
<dbReference type="RefSeq" id="WP_236982480.1">
    <property type="nucleotide sequence ID" value="NZ_AP023086.1"/>
</dbReference>
<dbReference type="Pfam" id="PF13444">
    <property type="entry name" value="Acetyltransf_5"/>
    <property type="match status" value="1"/>
</dbReference>
<dbReference type="InterPro" id="IPR052351">
    <property type="entry name" value="Ornithine_N-alpha-AT"/>
</dbReference>
<dbReference type="Pfam" id="PF19576">
    <property type="entry name" value="Acyltransf_2"/>
    <property type="match status" value="1"/>
</dbReference>
<comment type="catalytic activity">
    <reaction evidence="10">
        <text>a (3R)-hydroxyacyl-[ACP] + L-ornithine = a lyso-ornithine lipid + holo-[ACP] + H(+)</text>
        <dbReference type="Rhea" id="RHEA:20633"/>
        <dbReference type="Rhea" id="RHEA-COMP:9685"/>
        <dbReference type="Rhea" id="RHEA-COMP:9945"/>
        <dbReference type="ChEBI" id="CHEBI:15378"/>
        <dbReference type="ChEBI" id="CHEBI:46911"/>
        <dbReference type="ChEBI" id="CHEBI:64479"/>
        <dbReference type="ChEBI" id="CHEBI:78827"/>
        <dbReference type="ChEBI" id="CHEBI:138482"/>
        <dbReference type="EC" id="2.3.2.30"/>
    </reaction>
    <physiologicalReaction direction="left-to-right" evidence="10">
        <dbReference type="Rhea" id="RHEA:20634"/>
    </physiologicalReaction>
</comment>
<accession>A0AAN2BKR5</accession>
<evidence type="ECO:0000313" key="13">
    <source>
        <dbReference type="Proteomes" id="UP001320119"/>
    </source>
</evidence>
<evidence type="ECO:0000256" key="1">
    <source>
        <dbReference type="ARBA" id="ARBA00005189"/>
    </source>
</evidence>
<evidence type="ECO:0000256" key="2">
    <source>
        <dbReference type="ARBA" id="ARBA00022516"/>
    </source>
</evidence>
<dbReference type="CDD" id="cd07986">
    <property type="entry name" value="LPLAT_ACT14924-like"/>
    <property type="match status" value="1"/>
</dbReference>
<dbReference type="SUPFAM" id="SSF55729">
    <property type="entry name" value="Acyl-CoA N-acyltransferases (Nat)"/>
    <property type="match status" value="1"/>
</dbReference>
<evidence type="ECO:0000256" key="10">
    <source>
        <dbReference type="ARBA" id="ARBA00047785"/>
    </source>
</evidence>
<dbReference type="SMART" id="SM00563">
    <property type="entry name" value="PlsC"/>
    <property type="match status" value="1"/>
</dbReference>
<protein>
    <recommendedName>
        <fullName evidence="8">L-ornithine N(alpha)-acyltransferase</fullName>
        <ecNumber evidence="7">2.3.2.30</ecNumber>
    </recommendedName>
</protein>
<evidence type="ECO:0000259" key="11">
    <source>
        <dbReference type="SMART" id="SM00563"/>
    </source>
</evidence>
<dbReference type="GO" id="GO:0043810">
    <property type="term" value="F:ornithine-acyl [acyl carrier protein] N-acyltransferase activity"/>
    <property type="evidence" value="ECO:0007669"/>
    <property type="project" value="UniProtKB-EC"/>
</dbReference>
<dbReference type="InterPro" id="IPR045746">
    <property type="entry name" value="ACT14924-like_Acyltransf_dom"/>
</dbReference>
<dbReference type="PANTHER" id="PTHR37323:SF1">
    <property type="entry name" value="L-ORNITHINE N(ALPHA)-ACYLTRANSFERASE"/>
    <property type="match status" value="1"/>
</dbReference>
<organism evidence="12 13">
    <name type="scientific">Marinagarivorans cellulosilyticus</name>
    <dbReference type="NCBI Taxonomy" id="2721545"/>
    <lineage>
        <taxon>Bacteria</taxon>
        <taxon>Pseudomonadati</taxon>
        <taxon>Pseudomonadota</taxon>
        <taxon>Gammaproteobacteria</taxon>
        <taxon>Cellvibrionales</taxon>
        <taxon>Cellvibrionaceae</taxon>
        <taxon>Marinagarivorans</taxon>
    </lineage>
</organism>
<evidence type="ECO:0000256" key="7">
    <source>
        <dbReference type="ARBA" id="ARBA00039058"/>
    </source>
</evidence>
<evidence type="ECO:0000256" key="9">
    <source>
        <dbReference type="ARBA" id="ARBA00045724"/>
    </source>
</evidence>
<dbReference type="EC" id="2.3.2.30" evidence="7"/>
<dbReference type="AlphaFoldDB" id="A0AAN2BKR5"/>
<feature type="domain" description="Phospholipid/glycerol acyltransferase" evidence="11">
    <location>
        <begin position="83"/>
        <end position="200"/>
    </location>
</feature>
<evidence type="ECO:0000256" key="8">
    <source>
        <dbReference type="ARBA" id="ARBA00039866"/>
    </source>
</evidence>
<comment type="function">
    <text evidence="9">Catalyzes the first step in the biosynthesis of ornithine lipids, which are phosphorus-free membrane lipids. Catalyzes the 3-hydroxyacyl-acyl carrier protein-dependent acylation of ornithine to form lyso-ornithine lipid (LOL).</text>
</comment>
<evidence type="ECO:0000256" key="3">
    <source>
        <dbReference type="ARBA" id="ARBA00022679"/>
    </source>
</evidence>
<name>A0AAN2BKR5_9GAMM</name>
<keyword evidence="4" id="KW-0443">Lipid metabolism</keyword>
<sequence>MLDVEQTVNSRFPLFLANKPSVVRKSALRLLKRMAYQNSVNDFLASNIDKGGFEFIDAVFDYFDFSYSVSARDKANIPAEGRVVIVANHPIGTLDGLALLKLIGEVRSDVKVLANDVLASIDALAELIIPLDNMAGGSALLSYKNVQAALSQEQAVIVFPSGEVSRARPSGVKDGAWKSGFLHFSRKACAPILPVYIGAKNSLLFYSASMLFKPFGTALLPREMFNKRSQTIKFKVGALISPAALSTDKLRDKALVKRLRKYIYNVGKNKSTPFQTLKTIAHPESRECLQNELKACELLGETRDGNRIYLVDYRPNSAVMREIGRLREVAFRRVGEGTGNKRDVDKFDVIYRHLVLWDRENLQIAGAYRIGEGAKILASKGECGFYTRSLYTFKPEFKPYLADAIELGRSFVSPNYWGKASLDYLWQGIGAYLARYPARYIVGPVSMSADYPRELMDMLVYFYRTYYAFKDTLATANVPYQLAPESQALCESLFSGKDAEAALAVMQSEFVRKGYKLPVLFKQYMSIFEAGGFASLVFSIDPDFGDCLDGLCMADVTRLKQAKRKRYIPEL</sequence>
<dbReference type="GO" id="GO:0006629">
    <property type="term" value="P:lipid metabolic process"/>
    <property type="evidence" value="ECO:0007669"/>
    <property type="project" value="UniProtKB-KW"/>
</dbReference>
<evidence type="ECO:0000256" key="6">
    <source>
        <dbReference type="ARBA" id="ARBA00038095"/>
    </source>
</evidence>
<keyword evidence="5" id="KW-0012">Acyltransferase</keyword>
<evidence type="ECO:0000313" key="12">
    <source>
        <dbReference type="EMBL" id="BCD98252.1"/>
    </source>
</evidence>
<keyword evidence="13" id="KW-1185">Reference proteome</keyword>
<dbReference type="PANTHER" id="PTHR37323">
    <property type="entry name" value="GCN5-RELATED N-ACETYLTRANSFERASE"/>
    <property type="match status" value="1"/>
</dbReference>